<feature type="transmembrane region" description="Helical" evidence="1">
    <location>
        <begin position="238"/>
        <end position="258"/>
    </location>
</feature>
<keyword evidence="1" id="KW-0472">Membrane</keyword>
<dbReference type="EMBL" id="DSFP01000055">
    <property type="protein sequence ID" value="HEW46268.1"/>
    <property type="molecule type" value="Genomic_DNA"/>
</dbReference>
<feature type="transmembrane region" description="Helical" evidence="1">
    <location>
        <begin position="9"/>
        <end position="28"/>
    </location>
</feature>
<organism evidence="2">
    <name type="scientific">Hydrogenobacter sp</name>
    <dbReference type="NCBI Taxonomy" id="2152829"/>
    <lineage>
        <taxon>Bacteria</taxon>
        <taxon>Pseudomonadati</taxon>
        <taxon>Aquificota</taxon>
        <taxon>Aquificia</taxon>
        <taxon>Aquificales</taxon>
        <taxon>Aquificaceae</taxon>
        <taxon>Hydrogenobacter</taxon>
    </lineage>
</organism>
<protein>
    <recommendedName>
        <fullName evidence="3">HAMP domain-containing protein</fullName>
    </recommendedName>
</protein>
<accession>A0A7C2VET8</accession>
<proteinExistence type="predicted"/>
<evidence type="ECO:0000313" key="2">
    <source>
        <dbReference type="EMBL" id="HEW46268.1"/>
    </source>
</evidence>
<evidence type="ECO:0008006" key="3">
    <source>
        <dbReference type="Google" id="ProtNLM"/>
    </source>
</evidence>
<name>A0A7C2VET8_9AQUI</name>
<keyword evidence="1" id="KW-1133">Transmembrane helix</keyword>
<comment type="caution">
    <text evidence="2">The sequence shown here is derived from an EMBL/GenBank/DDBJ whole genome shotgun (WGS) entry which is preliminary data.</text>
</comment>
<keyword evidence="1" id="KW-0812">Transmembrane</keyword>
<gene>
    <name evidence="2" type="ORF">ENO47_06345</name>
</gene>
<reference evidence="2" key="1">
    <citation type="journal article" date="2020" name="mSystems">
        <title>Genome- and Community-Level Interaction Insights into Carbon Utilization and Element Cycling Functions of Hydrothermarchaeota in Hydrothermal Sediment.</title>
        <authorList>
            <person name="Zhou Z."/>
            <person name="Liu Y."/>
            <person name="Xu W."/>
            <person name="Pan J."/>
            <person name="Luo Z.H."/>
            <person name="Li M."/>
        </authorList>
    </citation>
    <scope>NUCLEOTIDE SEQUENCE [LARGE SCALE GENOMIC DNA]</scope>
    <source>
        <strain evidence="2">SpSt-132</strain>
    </source>
</reference>
<dbReference type="AlphaFoldDB" id="A0A7C2VET8"/>
<evidence type="ECO:0000256" key="1">
    <source>
        <dbReference type="SAM" id="Phobius"/>
    </source>
</evidence>
<sequence>MRQSIKKSIVIVIFFMVFAQFFFVFAYFQVLKDQLKTSWERDKTIILKILADRLSEEINLTQSKIRSLVARYRSLDIDTREILWRITGDMEHITACGYYDTKGRLIFQEARLPTLESIPKSIDRLNWEDEVLNVYSNANGESYLNLKVFDMNSNIPLGFIVCSLNIRDLLKEYTHAYGIQKATIRLLDSQGVPVLVLNQGSNKKQLSLKTNIKNANMSIELREPEDYVYKNAYDFLKLSLLLSFALCGGLFLIGFFTVRRIFKPLEDLKLSVINWAEKKNIEVKGYGEVYILARAFQNLLDSLEKEKRVYMNLFNNLGDALLLVENEKGIIEMVNSKFLDIRRVRN</sequence>